<evidence type="ECO:0000313" key="1">
    <source>
        <dbReference type="EMBL" id="PZP29456.1"/>
    </source>
</evidence>
<gene>
    <name evidence="1" type="ORF">DI603_17495</name>
</gene>
<comment type="caution">
    <text evidence="1">The sequence shown here is derived from an EMBL/GenBank/DDBJ whole genome shotgun (WGS) entry which is preliminary data.</text>
</comment>
<protein>
    <submittedName>
        <fullName evidence="1">Uncharacterized protein</fullName>
    </submittedName>
</protein>
<reference evidence="1 2" key="1">
    <citation type="submission" date="2017-08" db="EMBL/GenBank/DDBJ databases">
        <title>Infants hospitalized years apart are colonized by the same room-sourced microbial strains.</title>
        <authorList>
            <person name="Brooks B."/>
            <person name="Olm M.R."/>
            <person name="Firek B.A."/>
            <person name="Baker R."/>
            <person name="Thomas B.C."/>
            <person name="Morowitz M.J."/>
            <person name="Banfield J.F."/>
        </authorList>
    </citation>
    <scope>NUCLEOTIDE SEQUENCE [LARGE SCALE GENOMIC DNA]</scope>
    <source>
        <strain evidence="1">S2_012_000_R2_81</strain>
    </source>
</reference>
<organism evidence="1 2">
    <name type="scientific">Roseateles depolymerans</name>
    <dbReference type="NCBI Taxonomy" id="76731"/>
    <lineage>
        <taxon>Bacteria</taxon>
        <taxon>Pseudomonadati</taxon>
        <taxon>Pseudomonadota</taxon>
        <taxon>Betaproteobacteria</taxon>
        <taxon>Burkholderiales</taxon>
        <taxon>Sphaerotilaceae</taxon>
        <taxon>Roseateles</taxon>
    </lineage>
</organism>
<sequence length="238" mass="25582">MKCMLVMTGRFMKLNRICVRSAVTLAFGLLAVVVLLISALALNSLSRSSARFTQDVQGDAQRVRLGNDVRGAAARRAIAASNLMLVTESSDIDLEKRALVHAHRELGQTMASLKQLLAEAAVPGRGAALFGEMERIEGRYGPALLSVVDQAIDGHRDDAVERMNAECNPLLTSLFTAVGGYVTYERGAGACAPPAGSRRQQQGSSADAAVRRRRCVRRWLAELDDRPLHCAAVQGAVP</sequence>
<evidence type="ECO:0000313" key="2">
    <source>
        <dbReference type="Proteomes" id="UP000249633"/>
    </source>
</evidence>
<proteinExistence type="predicted"/>
<accession>A0A2W5F9Z1</accession>
<dbReference type="Proteomes" id="UP000249633">
    <property type="component" value="Unassembled WGS sequence"/>
</dbReference>
<name>A0A2W5F9Z1_9BURK</name>
<dbReference type="AlphaFoldDB" id="A0A2W5F9Z1"/>
<dbReference type="EMBL" id="QFOD01000018">
    <property type="protein sequence ID" value="PZP29456.1"/>
    <property type="molecule type" value="Genomic_DNA"/>
</dbReference>